<accession>A0ABV6QAZ5</accession>
<proteinExistence type="predicted"/>
<dbReference type="EMBL" id="JBHLTQ010000004">
    <property type="protein sequence ID" value="MFC0604571.1"/>
    <property type="molecule type" value="Genomic_DNA"/>
</dbReference>
<dbReference type="RefSeq" id="WP_386062439.1">
    <property type="nucleotide sequence ID" value="NZ_JBHLTQ010000004.1"/>
</dbReference>
<gene>
    <name evidence="1" type="ORF">ACFFGA_08405</name>
</gene>
<protein>
    <submittedName>
        <fullName evidence="1">Uncharacterized protein</fullName>
    </submittedName>
</protein>
<dbReference type="Proteomes" id="UP001589832">
    <property type="component" value="Unassembled WGS sequence"/>
</dbReference>
<name>A0ABV6QAZ5_9FLAO</name>
<keyword evidence="2" id="KW-1185">Reference proteome</keyword>
<reference evidence="1 2" key="1">
    <citation type="submission" date="2024-09" db="EMBL/GenBank/DDBJ databases">
        <authorList>
            <person name="Sun Q."/>
            <person name="Mori K."/>
        </authorList>
    </citation>
    <scope>NUCLEOTIDE SEQUENCE [LARGE SCALE GENOMIC DNA]</scope>
    <source>
        <strain evidence="1 2">NCAIM B.02481</strain>
    </source>
</reference>
<evidence type="ECO:0000313" key="2">
    <source>
        <dbReference type="Proteomes" id="UP001589832"/>
    </source>
</evidence>
<comment type="caution">
    <text evidence="1">The sequence shown here is derived from an EMBL/GenBank/DDBJ whole genome shotgun (WGS) entry which is preliminary data.</text>
</comment>
<sequence length="146" mass="16915">MKQIKYYTCEYCYKEYIPKRRGVQKYCSNSCRSNACRVRNSSNTKTDAIKHLENKDLNRSEEKMSLAGVGNATAGVMIANTIKAVFTKEDDKAATKRDLKLLTEKLFSRYHLVMNLEPNSNGEYPYFDLEKNIIVYLYTNNIVTKK</sequence>
<organism evidence="1 2">
    <name type="scientific">Winogradskyella pulchriflava</name>
    <dbReference type="NCBI Taxonomy" id="1110688"/>
    <lineage>
        <taxon>Bacteria</taxon>
        <taxon>Pseudomonadati</taxon>
        <taxon>Bacteroidota</taxon>
        <taxon>Flavobacteriia</taxon>
        <taxon>Flavobacteriales</taxon>
        <taxon>Flavobacteriaceae</taxon>
        <taxon>Winogradskyella</taxon>
    </lineage>
</organism>
<evidence type="ECO:0000313" key="1">
    <source>
        <dbReference type="EMBL" id="MFC0604571.1"/>
    </source>
</evidence>